<proteinExistence type="predicted"/>
<evidence type="ECO:0000313" key="2">
    <source>
        <dbReference type="Proteomes" id="UP001519272"/>
    </source>
</evidence>
<reference evidence="1 2" key="1">
    <citation type="submission" date="2021-03" db="EMBL/GenBank/DDBJ databases">
        <title>Genomic Encyclopedia of Type Strains, Phase IV (KMG-IV): sequencing the most valuable type-strain genomes for metagenomic binning, comparative biology and taxonomic classification.</title>
        <authorList>
            <person name="Goeker M."/>
        </authorList>
    </citation>
    <scope>NUCLEOTIDE SEQUENCE [LARGE SCALE GENOMIC DNA]</scope>
    <source>
        <strain evidence="1 2">DSM 14349</strain>
    </source>
</reference>
<accession>A0ABS4FUR1</accession>
<dbReference type="EMBL" id="JAGGKG010000014">
    <property type="protein sequence ID" value="MBP1906305.1"/>
    <property type="molecule type" value="Genomic_DNA"/>
</dbReference>
<dbReference type="RefSeq" id="WP_210089901.1">
    <property type="nucleotide sequence ID" value="NZ_JAGGKG010000014.1"/>
</dbReference>
<sequence>MSNDDVTAKLIIIGGYSLTRDIIHQISTLIDTLKKGESTELDSAHYRSVLTAITLLSFNTIEAYANFLAILAEKSNEGLSDAPKVKEELHYTEVDALLERKTYFEPRKMSIETQENSFLPTLDKFFVVPNLLAKLYGIEFKVDKGGKEWGSIRKLKNERDKITHLKFDLNLLPRAGDFERPDDMKKINPTYNINPKDVFDGIEGVRWYILLCGKLIQTIYREKVSWISLSGTDTVIYKMLSDYNKVFKICSDKSFQKNVLEIEKFEVEYEDDLVRSLSNLTGRANNSNVELKDLSRTGFFSNNDK</sequence>
<dbReference type="Proteomes" id="UP001519272">
    <property type="component" value="Unassembled WGS sequence"/>
</dbReference>
<comment type="caution">
    <text evidence="1">The sequence shown here is derived from an EMBL/GenBank/DDBJ whole genome shotgun (WGS) entry which is preliminary data.</text>
</comment>
<protein>
    <recommendedName>
        <fullName evidence="3">SIR2-like domain-containing protein</fullName>
    </recommendedName>
</protein>
<keyword evidence="2" id="KW-1185">Reference proteome</keyword>
<evidence type="ECO:0000313" key="1">
    <source>
        <dbReference type="EMBL" id="MBP1906305.1"/>
    </source>
</evidence>
<evidence type="ECO:0008006" key="3">
    <source>
        <dbReference type="Google" id="ProtNLM"/>
    </source>
</evidence>
<organism evidence="1 2">
    <name type="scientific">Paenibacillus turicensis</name>
    <dbReference type="NCBI Taxonomy" id="160487"/>
    <lineage>
        <taxon>Bacteria</taxon>
        <taxon>Bacillati</taxon>
        <taxon>Bacillota</taxon>
        <taxon>Bacilli</taxon>
        <taxon>Bacillales</taxon>
        <taxon>Paenibacillaceae</taxon>
        <taxon>Paenibacillus</taxon>
    </lineage>
</organism>
<name>A0ABS4FUR1_9BACL</name>
<gene>
    <name evidence="1" type="ORF">J2Z32_002954</name>
</gene>